<dbReference type="AlphaFoldDB" id="H8KZV5"/>
<feature type="region of interest" description="Disordered" evidence="1">
    <location>
        <begin position="170"/>
        <end position="217"/>
    </location>
</feature>
<evidence type="ECO:0008006" key="5">
    <source>
        <dbReference type="Google" id="ProtNLM"/>
    </source>
</evidence>
<organism evidence="3 4">
    <name type="scientific">Frateuria aurantia (strain ATCC 33424 / DSM 6220 / KCTC 2777 / LMG 1558 / NBRC 3245 / NCIMB 13370)</name>
    <name type="common">Acetobacter aurantius</name>
    <dbReference type="NCBI Taxonomy" id="767434"/>
    <lineage>
        <taxon>Bacteria</taxon>
        <taxon>Pseudomonadati</taxon>
        <taxon>Pseudomonadota</taxon>
        <taxon>Gammaproteobacteria</taxon>
        <taxon>Lysobacterales</taxon>
        <taxon>Rhodanobacteraceae</taxon>
        <taxon>Frateuria</taxon>
    </lineage>
</organism>
<keyword evidence="2" id="KW-0812">Transmembrane</keyword>
<gene>
    <name evidence="3" type="ordered locus">Fraau_0116</name>
</gene>
<dbReference type="OrthoDB" id="5951700at2"/>
<feature type="transmembrane region" description="Helical" evidence="2">
    <location>
        <begin position="12"/>
        <end position="29"/>
    </location>
</feature>
<proteinExistence type="predicted"/>
<keyword evidence="2" id="KW-1133">Transmembrane helix</keyword>
<evidence type="ECO:0000256" key="1">
    <source>
        <dbReference type="SAM" id="MobiDB-lite"/>
    </source>
</evidence>
<sequence length="217" mass="22793">MNAAGERMLTRWLLAGVLLAGLGLLWLLAGGDRRVHWSPPGPLPPMLAQAASVPAAAVPALSRFSAIWQRPLLNPDRQPLQPRGEGRRLGDLELTGVIISPGLKLALLRPRPGSGPAGAASAAGGLRVALGARTPDGGWQLTRLEPRQAWFSRDGRQLRLALMPAAAASVATRPAMSSSPAGPDEALEQQRREALRQALQRLRAQPPAASAASGTHS</sequence>
<feature type="compositionally biased region" description="Low complexity" evidence="1">
    <location>
        <begin position="196"/>
        <end position="209"/>
    </location>
</feature>
<dbReference type="Proteomes" id="UP000005234">
    <property type="component" value="Chromosome"/>
</dbReference>
<evidence type="ECO:0000313" key="3">
    <source>
        <dbReference type="EMBL" id="AFC84616.1"/>
    </source>
</evidence>
<name>H8KZV5_FRAAD</name>
<dbReference type="HOGENOM" id="CLU_1141174_0_0_6"/>
<evidence type="ECO:0000313" key="4">
    <source>
        <dbReference type="Proteomes" id="UP000005234"/>
    </source>
</evidence>
<protein>
    <recommendedName>
        <fullName evidence="5">General secretion pathway protein N</fullName>
    </recommendedName>
</protein>
<dbReference type="eggNOG" id="ENOG50336DH">
    <property type="taxonomic scope" value="Bacteria"/>
</dbReference>
<reference evidence="3" key="1">
    <citation type="submission" date="2012-02" db="EMBL/GenBank/DDBJ databases">
        <title>The complete genome of Frateuria aurantia DSM 6220.</title>
        <authorList>
            <consortium name="US DOE Joint Genome Institute (JGI-PGF)"/>
            <person name="Lucas S."/>
            <person name="Copeland A."/>
            <person name="Lapidus A."/>
            <person name="Glavina del Rio T."/>
            <person name="Dalin E."/>
            <person name="Tice H."/>
            <person name="Bruce D."/>
            <person name="Goodwin L."/>
            <person name="Pitluck S."/>
            <person name="Peters L."/>
            <person name="Ovchinnikova G."/>
            <person name="Teshima H."/>
            <person name="Kyrpides N."/>
            <person name="Mavromatis K."/>
            <person name="Ivanova N."/>
            <person name="Brettin T."/>
            <person name="Detter J.C."/>
            <person name="Han C."/>
            <person name="Larimer F."/>
            <person name="Land M."/>
            <person name="Hauser L."/>
            <person name="Markowitz V."/>
            <person name="Cheng J.-F."/>
            <person name="Hugenholtz P."/>
            <person name="Woyke T."/>
            <person name="Wu D."/>
            <person name="Brambilla E."/>
            <person name="Klenk H.-P."/>
            <person name="Eisen J.A."/>
        </authorList>
    </citation>
    <scope>NUCLEOTIDE SEQUENCE</scope>
    <source>
        <strain evidence="3">DSM 6220</strain>
    </source>
</reference>
<accession>H8KZV5</accession>
<dbReference type="EMBL" id="CP003350">
    <property type="protein sequence ID" value="AFC84616.1"/>
    <property type="molecule type" value="Genomic_DNA"/>
</dbReference>
<keyword evidence="2" id="KW-0472">Membrane</keyword>
<evidence type="ECO:0000256" key="2">
    <source>
        <dbReference type="SAM" id="Phobius"/>
    </source>
</evidence>
<keyword evidence="4" id="KW-1185">Reference proteome</keyword>
<dbReference type="KEGG" id="fau:Fraau_0116"/>
<feature type="transmembrane region" description="Helical" evidence="2">
    <location>
        <begin position="49"/>
        <end position="68"/>
    </location>
</feature>
<dbReference type="RefSeq" id="WP_014401622.1">
    <property type="nucleotide sequence ID" value="NC_017033.1"/>
</dbReference>
<dbReference type="STRING" id="767434.Fraau_0116"/>